<gene>
    <name evidence="1" type="ORF">NTE_00088</name>
</gene>
<dbReference type="EMBL" id="CP007174">
    <property type="protein sequence ID" value="AIF82172.1"/>
    <property type="molecule type" value="Genomic_DNA"/>
</dbReference>
<dbReference type="Proteomes" id="UP000028194">
    <property type="component" value="Chromosome"/>
</dbReference>
<dbReference type="OrthoDB" id="373009at2157"/>
<evidence type="ECO:0000313" key="1">
    <source>
        <dbReference type="EMBL" id="AIF82172.1"/>
    </source>
</evidence>
<protein>
    <submittedName>
        <fullName evidence="1">Uncharacterized protein</fullName>
    </submittedName>
</protein>
<keyword evidence="2" id="KW-1185">Reference proteome</keyword>
<proteinExistence type="predicted"/>
<dbReference type="KEGG" id="nev:NTE_00088"/>
<sequence length="46" mass="5563">MKKFCGRCKKEIPPYSQYLLCGDCHKKVALAEDDREFFENSRVHWR</sequence>
<evidence type="ECO:0000313" key="2">
    <source>
        <dbReference type="Proteomes" id="UP000028194"/>
    </source>
</evidence>
<dbReference type="AlphaFoldDB" id="A0A075MMW3"/>
<name>A0A075MMW3_9ARCH</name>
<reference evidence="1 2" key="1">
    <citation type="journal article" date="2014" name="PLoS ONE">
        <title>Genome Sequence of Candidatus Nitrososphaera evergladensis from Group I.1b Enriched from Everglades Soil Reveals Novel Genomic Features of the Ammonia-Oxidizing Archaea.</title>
        <authorList>
            <person name="Zhalnina K.V."/>
            <person name="Dias R."/>
            <person name="Leonard M.T."/>
            <person name="Dorr de Quadros P."/>
            <person name="Camargo F.A."/>
            <person name="Drew J.C."/>
            <person name="Farmerie W.G."/>
            <person name="Daroub S.H."/>
            <person name="Triplett E.W."/>
        </authorList>
    </citation>
    <scope>NUCLEOTIDE SEQUENCE [LARGE SCALE GENOMIC DNA]</scope>
    <source>
        <strain evidence="1 2">SR1</strain>
    </source>
</reference>
<dbReference type="GeneID" id="43502535"/>
<dbReference type="HOGENOM" id="CLU_3178709_0_0_2"/>
<organism evidence="1 2">
    <name type="scientific">Candidatus Nitrososphaera evergladensis SR1</name>
    <dbReference type="NCBI Taxonomy" id="1459636"/>
    <lineage>
        <taxon>Archaea</taxon>
        <taxon>Nitrososphaerota</taxon>
        <taxon>Nitrososphaeria</taxon>
        <taxon>Nitrososphaerales</taxon>
        <taxon>Nitrososphaeraceae</taxon>
        <taxon>Nitrososphaera</taxon>
    </lineage>
</organism>
<dbReference type="RefSeq" id="WP_158384861.1">
    <property type="nucleotide sequence ID" value="NZ_CP007174.1"/>
</dbReference>
<accession>A0A075MMW3</accession>